<organism evidence="1 2">
    <name type="scientific">Suillus subaureus</name>
    <dbReference type="NCBI Taxonomy" id="48587"/>
    <lineage>
        <taxon>Eukaryota</taxon>
        <taxon>Fungi</taxon>
        <taxon>Dikarya</taxon>
        <taxon>Basidiomycota</taxon>
        <taxon>Agaricomycotina</taxon>
        <taxon>Agaricomycetes</taxon>
        <taxon>Agaricomycetidae</taxon>
        <taxon>Boletales</taxon>
        <taxon>Suillineae</taxon>
        <taxon>Suillaceae</taxon>
        <taxon>Suillus</taxon>
    </lineage>
</organism>
<name>A0A9P7DUA4_9AGAM</name>
<dbReference type="GeneID" id="64627663"/>
<comment type="caution">
    <text evidence="1">The sequence shown here is derived from an EMBL/GenBank/DDBJ whole genome shotgun (WGS) entry which is preliminary data.</text>
</comment>
<evidence type="ECO:0000313" key="1">
    <source>
        <dbReference type="EMBL" id="KAG1803233.1"/>
    </source>
</evidence>
<dbReference type="RefSeq" id="XP_041186494.1">
    <property type="nucleotide sequence ID" value="XM_041333646.1"/>
</dbReference>
<dbReference type="Proteomes" id="UP000807769">
    <property type="component" value="Unassembled WGS sequence"/>
</dbReference>
<dbReference type="EMBL" id="JABBWG010000069">
    <property type="protein sequence ID" value="KAG1803233.1"/>
    <property type="molecule type" value="Genomic_DNA"/>
</dbReference>
<gene>
    <name evidence="1" type="ORF">BJ212DRAFT_1304634</name>
</gene>
<protein>
    <submittedName>
        <fullName evidence="1">Uncharacterized protein</fullName>
    </submittedName>
</protein>
<dbReference type="OrthoDB" id="2655622at2759"/>
<evidence type="ECO:0000313" key="2">
    <source>
        <dbReference type="Proteomes" id="UP000807769"/>
    </source>
</evidence>
<accession>A0A9P7DUA4</accession>
<dbReference type="AlphaFoldDB" id="A0A9P7DUA4"/>
<reference evidence="1" key="1">
    <citation type="journal article" date="2020" name="New Phytol.">
        <title>Comparative genomics reveals dynamic genome evolution in host specialist ectomycorrhizal fungi.</title>
        <authorList>
            <person name="Lofgren L.A."/>
            <person name="Nguyen N.H."/>
            <person name="Vilgalys R."/>
            <person name="Ruytinx J."/>
            <person name="Liao H.L."/>
            <person name="Branco S."/>
            <person name="Kuo A."/>
            <person name="LaButti K."/>
            <person name="Lipzen A."/>
            <person name="Andreopoulos W."/>
            <person name="Pangilinan J."/>
            <person name="Riley R."/>
            <person name="Hundley H."/>
            <person name="Na H."/>
            <person name="Barry K."/>
            <person name="Grigoriev I.V."/>
            <person name="Stajich J.E."/>
            <person name="Kennedy P.G."/>
        </authorList>
    </citation>
    <scope>NUCLEOTIDE SEQUENCE</scope>
    <source>
        <strain evidence="1">MN1</strain>
    </source>
</reference>
<proteinExistence type="predicted"/>
<sequence length="314" mass="35142">MAYTKNTAKKSNGGSVPHVLLKLSSTQISGVDRQRRKALTASKVTPVGGGDFEKRDAHHKALTTAKAGDLEKRSGHNEYCILCRDGADSYGDNTLFMCTLCPRVVCRLCLQLPPDIETKVLQEDVSFCSNKYNTVVHDACICCHIKMEPGSAYFGFYNANCLLVLDRFLPINGALKVSDPFEFAHAFLKPYYAGDGIKYLEVYYDIGTDAKLCPYHSKIWQIIKGLKNSFVWEHVIIGMSTHTNDNYGDPFTGYEDDNSKVYVSTPVNDFLEIILKPWQSIINSAQESYLWMLCCGSLVTNLDSFHGLQEAVVW</sequence>
<keyword evidence="2" id="KW-1185">Reference proteome</keyword>